<dbReference type="EMBL" id="CP078077">
    <property type="protein sequence ID" value="UPL13667.1"/>
    <property type="molecule type" value="Genomic_DNA"/>
</dbReference>
<protein>
    <submittedName>
        <fullName evidence="2">DUF2975 domain-containing protein</fullName>
    </submittedName>
</protein>
<proteinExistence type="predicted"/>
<dbReference type="Proteomes" id="UP000831963">
    <property type="component" value="Chromosome"/>
</dbReference>
<feature type="transmembrane region" description="Helical" evidence="1">
    <location>
        <begin position="86"/>
        <end position="115"/>
    </location>
</feature>
<keyword evidence="1" id="KW-0472">Membrane</keyword>
<evidence type="ECO:0000256" key="1">
    <source>
        <dbReference type="SAM" id="Phobius"/>
    </source>
</evidence>
<name>A0ABY4ILM7_9MICO</name>
<feature type="transmembrane region" description="Helical" evidence="1">
    <location>
        <begin position="127"/>
        <end position="145"/>
    </location>
</feature>
<keyword evidence="1" id="KW-1133">Transmembrane helix</keyword>
<evidence type="ECO:0000313" key="2">
    <source>
        <dbReference type="EMBL" id="UPL13667.1"/>
    </source>
</evidence>
<sequence>MATRISPRSEIADAVTVIFYAVASVVIIGIATWLRVLTTFREDGIAWTIPIDAMPVDATGDSGAISISGIAEEVVVFAPNVNAVSIAAIIASIALWAAAALLIIGSVILLAGNFLRGRFFVDANVRALVATGWTLVIAPIAIVLFDTMGRNGVLSAIGTGPGEPAHPLEFWSILPIFAIGMAVGLIAVAFRRGIRTQRENESLQKETEGLV</sequence>
<gene>
    <name evidence="2" type="ORF">KV396_03935</name>
</gene>
<feature type="transmembrane region" description="Helical" evidence="1">
    <location>
        <begin position="170"/>
        <end position="190"/>
    </location>
</feature>
<keyword evidence="1" id="KW-0812">Transmembrane</keyword>
<dbReference type="RefSeq" id="WP_247956896.1">
    <property type="nucleotide sequence ID" value="NZ_CP078077.1"/>
</dbReference>
<accession>A0ABY4ILM7</accession>
<feature type="transmembrane region" description="Helical" evidence="1">
    <location>
        <begin position="12"/>
        <end position="34"/>
    </location>
</feature>
<keyword evidence="3" id="KW-1185">Reference proteome</keyword>
<evidence type="ECO:0000313" key="3">
    <source>
        <dbReference type="Proteomes" id="UP000831963"/>
    </source>
</evidence>
<reference evidence="2 3" key="1">
    <citation type="submission" date="2021-06" db="EMBL/GenBank/DDBJ databases">
        <title>Genome-based taxonomic framework of Microbacterium strains isolated from marine environment, the description of four new species and reclassification of four preexisting species.</title>
        <authorList>
            <person name="Lee S.D."/>
            <person name="Kim S.-M."/>
            <person name="Byeon Y.-S."/>
            <person name="Yang H.L."/>
            <person name="Kim I.S."/>
        </authorList>
    </citation>
    <scope>NUCLEOTIDE SEQUENCE [LARGE SCALE GENOMIC DNA]</scope>
    <source>
        <strain evidence="2 3">SSW1-36</strain>
    </source>
</reference>
<organism evidence="2 3">
    <name type="scientific">Microbacterium galbinum</name>
    <dbReference type="NCBI Taxonomy" id="2851646"/>
    <lineage>
        <taxon>Bacteria</taxon>
        <taxon>Bacillati</taxon>
        <taxon>Actinomycetota</taxon>
        <taxon>Actinomycetes</taxon>
        <taxon>Micrococcales</taxon>
        <taxon>Microbacteriaceae</taxon>
        <taxon>Microbacterium</taxon>
    </lineage>
</organism>